<dbReference type="AlphaFoldDB" id="A0A1G9TPH6"/>
<dbReference type="OrthoDB" id="9774900at2"/>
<organism evidence="2 3">
    <name type="scientific">Nonomuraea jiangxiensis</name>
    <dbReference type="NCBI Taxonomy" id="633440"/>
    <lineage>
        <taxon>Bacteria</taxon>
        <taxon>Bacillati</taxon>
        <taxon>Actinomycetota</taxon>
        <taxon>Actinomycetes</taxon>
        <taxon>Streptosporangiales</taxon>
        <taxon>Streptosporangiaceae</taxon>
        <taxon>Nonomuraea</taxon>
    </lineage>
</organism>
<feature type="signal peptide" evidence="1">
    <location>
        <begin position="1"/>
        <end position="22"/>
    </location>
</feature>
<sequence length="216" mass="23398">MIIKILAGMAIGLTALSGTAAADPIVGAPDLTGNSLYKAGKLPKTSCPAKKGTSRSSTEKYLRILVGCLDKAWRGDKVKLQITYQANGSKKYKSWPFITRDGIYVGLADDWVKAGNDQRVFHEMASVYGEVIQSRTGIAQAAHTLNYGGDEKVLKQQERRYAYQKDCLAGAAARALGRPAKNSSLKGNERYWFEQGYKAGGPKACNTWKASDAKVA</sequence>
<dbReference type="EMBL" id="FNDJ01000045">
    <property type="protein sequence ID" value="SDM49334.1"/>
    <property type="molecule type" value="Genomic_DNA"/>
</dbReference>
<evidence type="ECO:0000256" key="1">
    <source>
        <dbReference type="SAM" id="SignalP"/>
    </source>
</evidence>
<keyword evidence="1" id="KW-0732">Signal</keyword>
<evidence type="ECO:0000313" key="2">
    <source>
        <dbReference type="EMBL" id="SDM49334.1"/>
    </source>
</evidence>
<keyword evidence="3" id="KW-1185">Reference proteome</keyword>
<reference evidence="2 3" key="1">
    <citation type="submission" date="2016-10" db="EMBL/GenBank/DDBJ databases">
        <authorList>
            <person name="de Groot N.N."/>
        </authorList>
    </citation>
    <scope>NUCLEOTIDE SEQUENCE [LARGE SCALE GENOMIC DNA]</scope>
    <source>
        <strain evidence="2 3">CGMCC 4.6533</strain>
    </source>
</reference>
<name>A0A1G9TPH6_9ACTN</name>
<dbReference type="STRING" id="633440.SAMN05421869_14546"/>
<accession>A0A1G9TPH6</accession>
<proteinExistence type="predicted"/>
<protein>
    <submittedName>
        <fullName evidence="2">Uncharacterized protein</fullName>
    </submittedName>
</protein>
<gene>
    <name evidence="2" type="ORF">SAMN05421869_14546</name>
</gene>
<dbReference type="Proteomes" id="UP000199202">
    <property type="component" value="Unassembled WGS sequence"/>
</dbReference>
<dbReference type="RefSeq" id="WP_090946835.1">
    <property type="nucleotide sequence ID" value="NZ_FNDJ01000045.1"/>
</dbReference>
<evidence type="ECO:0000313" key="3">
    <source>
        <dbReference type="Proteomes" id="UP000199202"/>
    </source>
</evidence>
<feature type="chain" id="PRO_5011793315" evidence="1">
    <location>
        <begin position="23"/>
        <end position="216"/>
    </location>
</feature>